<accession>A0A6N8EIN3</accession>
<proteinExistence type="predicted"/>
<evidence type="ECO:0000256" key="1">
    <source>
        <dbReference type="SAM" id="MobiDB-lite"/>
    </source>
</evidence>
<dbReference type="Proteomes" id="UP000434044">
    <property type="component" value="Unassembled WGS sequence"/>
</dbReference>
<protein>
    <submittedName>
        <fullName evidence="3">Uncharacterized protein</fullName>
    </submittedName>
</protein>
<name>A0A6N8EIN3_9GAMM</name>
<sequence length="212" mass="24277">METDGPTPSAFLDIATNLLAILLIVTLFALAAPRQRDEGASQLPARPSTGPRFVEPQRERFPPFSRFYFVLADRVAVWDQEAVVDALAAALDTRSGTTWQGRFAWRPEPLVTRDIDTFQLEFRLDRKAILSRSPPWSVEQTERLVDELAQDAARDRIAPVFIVHPDGLETFVPLYERLQAAGQRFRWFTQRPDDPLLIGRHVAQFTHYGLYW</sequence>
<comment type="caution">
    <text evidence="3">The sequence shown here is derived from an EMBL/GenBank/DDBJ whole genome shotgun (WGS) entry which is preliminary data.</text>
</comment>
<evidence type="ECO:0000313" key="3">
    <source>
        <dbReference type="EMBL" id="MTW22566.1"/>
    </source>
</evidence>
<reference evidence="3 4" key="1">
    <citation type="submission" date="2019-11" db="EMBL/GenBank/DDBJ databases">
        <title>Whole-genome sequence of the anaerobic purple sulfur bacterium Allochromatium palmeri DSM 15591.</title>
        <authorList>
            <person name="Kyndt J.A."/>
            <person name="Meyer T.E."/>
        </authorList>
    </citation>
    <scope>NUCLEOTIDE SEQUENCE [LARGE SCALE GENOMIC DNA]</scope>
    <source>
        <strain evidence="3 4">DSM 15591</strain>
    </source>
</reference>
<feature type="transmembrane region" description="Helical" evidence="2">
    <location>
        <begin position="14"/>
        <end position="32"/>
    </location>
</feature>
<keyword evidence="4" id="KW-1185">Reference proteome</keyword>
<organism evidence="3 4">
    <name type="scientific">Allochromatium palmeri</name>
    <dbReference type="NCBI Taxonomy" id="231048"/>
    <lineage>
        <taxon>Bacteria</taxon>
        <taxon>Pseudomonadati</taxon>
        <taxon>Pseudomonadota</taxon>
        <taxon>Gammaproteobacteria</taxon>
        <taxon>Chromatiales</taxon>
        <taxon>Chromatiaceae</taxon>
        <taxon>Allochromatium</taxon>
    </lineage>
</organism>
<keyword evidence="2" id="KW-0812">Transmembrane</keyword>
<keyword evidence="2" id="KW-1133">Transmembrane helix</keyword>
<gene>
    <name evidence="3" type="ORF">GJ668_15950</name>
</gene>
<evidence type="ECO:0000313" key="4">
    <source>
        <dbReference type="Proteomes" id="UP000434044"/>
    </source>
</evidence>
<dbReference type="RefSeq" id="WP_155451125.1">
    <property type="nucleotide sequence ID" value="NZ_WNKT01000044.1"/>
</dbReference>
<keyword evidence="2" id="KW-0472">Membrane</keyword>
<dbReference type="AlphaFoldDB" id="A0A6N8EIN3"/>
<dbReference type="EMBL" id="WNKT01000044">
    <property type="protein sequence ID" value="MTW22566.1"/>
    <property type="molecule type" value="Genomic_DNA"/>
</dbReference>
<evidence type="ECO:0000256" key="2">
    <source>
        <dbReference type="SAM" id="Phobius"/>
    </source>
</evidence>
<dbReference type="OrthoDB" id="5762392at2"/>
<feature type="region of interest" description="Disordered" evidence="1">
    <location>
        <begin position="38"/>
        <end position="57"/>
    </location>
</feature>